<gene>
    <name evidence="6" type="ORF">CCAM_LOCUS37189</name>
</gene>
<evidence type="ECO:0000259" key="5">
    <source>
        <dbReference type="PROSITE" id="PS50600"/>
    </source>
</evidence>
<dbReference type="Proteomes" id="UP000595140">
    <property type="component" value="Unassembled WGS sequence"/>
</dbReference>
<dbReference type="GO" id="GO:0016926">
    <property type="term" value="P:protein desumoylation"/>
    <property type="evidence" value="ECO:0007669"/>
    <property type="project" value="TreeGrafter"/>
</dbReference>
<evidence type="ECO:0000313" key="6">
    <source>
        <dbReference type="EMBL" id="VFQ95413.1"/>
    </source>
</evidence>
<dbReference type="EMBL" id="OOIL02005599">
    <property type="protein sequence ID" value="VFQ95413.1"/>
    <property type="molecule type" value="Genomic_DNA"/>
</dbReference>
<dbReference type="OrthoDB" id="1305350at2759"/>
<dbReference type="SUPFAM" id="SSF54001">
    <property type="entry name" value="Cysteine proteinases"/>
    <property type="match status" value="1"/>
</dbReference>
<keyword evidence="4" id="KW-0788">Thiol protease</keyword>
<dbReference type="InterPro" id="IPR003653">
    <property type="entry name" value="Peptidase_C48_C"/>
</dbReference>
<dbReference type="GO" id="GO:0005634">
    <property type="term" value="C:nucleus"/>
    <property type="evidence" value="ECO:0007669"/>
    <property type="project" value="TreeGrafter"/>
</dbReference>
<organism evidence="6 7">
    <name type="scientific">Cuscuta campestris</name>
    <dbReference type="NCBI Taxonomy" id="132261"/>
    <lineage>
        <taxon>Eukaryota</taxon>
        <taxon>Viridiplantae</taxon>
        <taxon>Streptophyta</taxon>
        <taxon>Embryophyta</taxon>
        <taxon>Tracheophyta</taxon>
        <taxon>Spermatophyta</taxon>
        <taxon>Magnoliopsida</taxon>
        <taxon>eudicotyledons</taxon>
        <taxon>Gunneridae</taxon>
        <taxon>Pentapetalae</taxon>
        <taxon>asterids</taxon>
        <taxon>lamiids</taxon>
        <taxon>Solanales</taxon>
        <taxon>Convolvulaceae</taxon>
        <taxon>Cuscuteae</taxon>
        <taxon>Cuscuta</taxon>
        <taxon>Cuscuta subgen. Grammica</taxon>
        <taxon>Cuscuta sect. Cleistogrammica</taxon>
    </lineage>
</organism>
<protein>
    <recommendedName>
        <fullName evidence="5">Ubiquitin-like protease family profile domain-containing protein</fullName>
    </recommendedName>
</protein>
<evidence type="ECO:0000313" key="7">
    <source>
        <dbReference type="Proteomes" id="UP000595140"/>
    </source>
</evidence>
<keyword evidence="2" id="KW-0645">Protease</keyword>
<keyword evidence="7" id="KW-1185">Reference proteome</keyword>
<dbReference type="GO" id="GO:0006508">
    <property type="term" value="P:proteolysis"/>
    <property type="evidence" value="ECO:0007669"/>
    <property type="project" value="UniProtKB-KW"/>
</dbReference>
<dbReference type="PANTHER" id="PTHR12606:SF141">
    <property type="entry name" value="GH15225P-RELATED"/>
    <property type="match status" value="1"/>
</dbReference>
<reference evidence="6 7" key="1">
    <citation type="submission" date="2018-04" db="EMBL/GenBank/DDBJ databases">
        <authorList>
            <person name="Vogel A."/>
        </authorList>
    </citation>
    <scope>NUCLEOTIDE SEQUENCE [LARGE SCALE GENOMIC DNA]</scope>
</reference>
<evidence type="ECO:0000256" key="3">
    <source>
        <dbReference type="ARBA" id="ARBA00022801"/>
    </source>
</evidence>
<accession>A0A484N2R9</accession>
<comment type="similarity">
    <text evidence="1">Belongs to the peptidase C48 family.</text>
</comment>
<name>A0A484N2R9_9ASTE</name>
<dbReference type="PROSITE" id="PS50600">
    <property type="entry name" value="ULP_PROTEASE"/>
    <property type="match status" value="1"/>
</dbReference>
<sequence length="172" mass="19646">MMCGVQKLSHPKVAIYGPMFVCHLLGKGVGDKSWPHDRYFRRLDWTHLDKVYFILNARLKHWILMETDMVMKEVRVYDSMSSSRSASDVATLVQRIPALLRTVKCRVDQRTCDEWKTVVAKKVPQQKSDSSDCGIMVLAFAEYLMAGCHYYQVVNTIMSKTSAKNSLFACGV</sequence>
<dbReference type="AlphaFoldDB" id="A0A484N2R9"/>
<dbReference type="PANTHER" id="PTHR12606">
    <property type="entry name" value="SENTRIN/SUMO-SPECIFIC PROTEASE"/>
    <property type="match status" value="1"/>
</dbReference>
<keyword evidence="3" id="KW-0378">Hydrolase</keyword>
<dbReference type="InterPro" id="IPR038765">
    <property type="entry name" value="Papain-like_cys_pep_sf"/>
</dbReference>
<dbReference type="Pfam" id="PF02902">
    <property type="entry name" value="Peptidase_C48"/>
    <property type="match status" value="1"/>
</dbReference>
<dbReference type="Gene3D" id="3.40.395.10">
    <property type="entry name" value="Adenoviral Proteinase, Chain A"/>
    <property type="match status" value="1"/>
</dbReference>
<evidence type="ECO:0000256" key="2">
    <source>
        <dbReference type="ARBA" id="ARBA00022670"/>
    </source>
</evidence>
<evidence type="ECO:0000256" key="1">
    <source>
        <dbReference type="ARBA" id="ARBA00005234"/>
    </source>
</evidence>
<dbReference type="GO" id="GO:0016929">
    <property type="term" value="F:deSUMOylase activity"/>
    <property type="evidence" value="ECO:0007669"/>
    <property type="project" value="TreeGrafter"/>
</dbReference>
<feature type="domain" description="Ubiquitin-like protease family profile" evidence="5">
    <location>
        <begin position="1"/>
        <end position="144"/>
    </location>
</feature>
<evidence type="ECO:0000256" key="4">
    <source>
        <dbReference type="ARBA" id="ARBA00022807"/>
    </source>
</evidence>
<proteinExistence type="inferred from homology"/>